<dbReference type="PANTHER" id="PTHR48228:SF5">
    <property type="entry name" value="ALPHA-METHYLACYL-COA RACEMASE"/>
    <property type="match status" value="1"/>
</dbReference>
<dbReference type="GO" id="GO:0008111">
    <property type="term" value="F:alpha-methylacyl-CoA racemase activity"/>
    <property type="evidence" value="ECO:0007669"/>
    <property type="project" value="UniProtKB-EC"/>
</dbReference>
<dbReference type="InterPro" id="IPR050509">
    <property type="entry name" value="CoA-transferase_III"/>
</dbReference>
<keyword evidence="3" id="KW-1185">Reference proteome</keyword>
<proteinExistence type="predicted"/>
<evidence type="ECO:0000313" key="2">
    <source>
        <dbReference type="EMBL" id="AEG51580.1"/>
    </source>
</evidence>
<accession>F6F214</accession>
<organism evidence="2 3">
    <name type="scientific">Sphingobium chlorophenolicum L-1</name>
    <dbReference type="NCBI Taxonomy" id="690566"/>
    <lineage>
        <taxon>Bacteria</taxon>
        <taxon>Pseudomonadati</taxon>
        <taxon>Pseudomonadota</taxon>
        <taxon>Alphaproteobacteria</taxon>
        <taxon>Sphingomonadales</taxon>
        <taxon>Sphingomonadaceae</taxon>
        <taxon>Sphingobium</taxon>
    </lineage>
</organism>
<dbReference type="STRING" id="690566.Sphch_4001"/>
<gene>
    <name evidence="2" type="ORF">Sphch_4001</name>
</gene>
<dbReference type="KEGG" id="sch:Sphch_4001"/>
<dbReference type="HOGENOM" id="CLU_033975_5_0_5"/>
<sequence length="364" mass="39403">MAGPLSGYRIIEMGGIGPGPFAAMMLADHGAEVIRIDRPGTIWDPGDTMLRSRKRLILNLKNPDDVAALRELAKTADALIEGFRPGTMERLGLGPEALLADNPRLVYGRMTGWGQTGPYAPYAGHDLNYISLSGAAHSIGTADAPVPPLALTGDMGGGGMMLAFSITAALLNAARTGEGQVIDCAMTEGSALLMTAFYGLHATGGWSDEREANLLDGGAPFYRPYRTADGKFVSIGPLEPQFYRELLERLGLVDDELFADQEDRARWPAMRERLDALFAGRTQAEWRSVLEHTDVCFAPVLSMAEAPDHPHNVARGAFVRVEGINQPAPAPRYSRSLLDHPAPPRDVSIAELMEDGRDADRRNR</sequence>
<dbReference type="SUPFAM" id="SSF89796">
    <property type="entry name" value="CoA-transferase family III (CaiB/BaiF)"/>
    <property type="match status" value="1"/>
</dbReference>
<dbReference type="EMBL" id="CP002799">
    <property type="protein sequence ID" value="AEG51580.1"/>
    <property type="molecule type" value="Genomic_DNA"/>
</dbReference>
<evidence type="ECO:0000313" key="3">
    <source>
        <dbReference type="Proteomes" id="UP000007150"/>
    </source>
</evidence>
<name>F6F214_SPHCR</name>
<dbReference type="InterPro" id="IPR044855">
    <property type="entry name" value="CoA-Trfase_III_dom3_sf"/>
</dbReference>
<dbReference type="Gene3D" id="3.30.1540.10">
    <property type="entry name" value="formyl-coa transferase, domain 3"/>
    <property type="match status" value="1"/>
</dbReference>
<feature type="region of interest" description="Disordered" evidence="1">
    <location>
        <begin position="330"/>
        <end position="364"/>
    </location>
</feature>
<dbReference type="InterPro" id="IPR003673">
    <property type="entry name" value="CoA-Trfase_fam_III"/>
</dbReference>
<evidence type="ECO:0000256" key="1">
    <source>
        <dbReference type="SAM" id="MobiDB-lite"/>
    </source>
</evidence>
<dbReference type="EC" id="5.1.99.4" evidence="2"/>
<protein>
    <submittedName>
        <fullName evidence="2">Alpha-methylacyl-CoA racemase</fullName>
        <ecNumber evidence="2">5.1.99.4</ecNumber>
    </submittedName>
</protein>
<feature type="compositionally biased region" description="Basic and acidic residues" evidence="1">
    <location>
        <begin position="354"/>
        <end position="364"/>
    </location>
</feature>
<dbReference type="PANTHER" id="PTHR48228">
    <property type="entry name" value="SUCCINYL-COA--D-CITRAMALATE COA-TRANSFERASE"/>
    <property type="match status" value="1"/>
</dbReference>
<keyword evidence="2" id="KW-0413">Isomerase</keyword>
<dbReference type="InterPro" id="IPR023606">
    <property type="entry name" value="CoA-Trfase_III_dom_1_sf"/>
</dbReference>
<dbReference type="Proteomes" id="UP000007150">
    <property type="component" value="Chromosome 2"/>
</dbReference>
<dbReference type="Pfam" id="PF02515">
    <property type="entry name" value="CoA_transf_3"/>
    <property type="match status" value="1"/>
</dbReference>
<dbReference type="Gene3D" id="3.40.50.10540">
    <property type="entry name" value="Crotonobetainyl-coa:carnitine coa-transferase, domain 1"/>
    <property type="match status" value="1"/>
</dbReference>
<reference evidence="2 3" key="1">
    <citation type="submission" date="2011-05" db="EMBL/GenBank/DDBJ databases">
        <title>Complete sequence of chromosome 2 of Sphingobium chlorophenolicum L-1.</title>
        <authorList>
            <consortium name="US DOE Joint Genome Institute"/>
            <person name="Lucas S."/>
            <person name="Han J."/>
            <person name="Lapidus A."/>
            <person name="Cheng J.-F."/>
            <person name="Goodwin L."/>
            <person name="Pitluck S."/>
            <person name="Peters L."/>
            <person name="Daligault H."/>
            <person name="Han C."/>
            <person name="Tapia R."/>
            <person name="Land M."/>
            <person name="Hauser L."/>
            <person name="Kyrpides N."/>
            <person name="Ivanova N."/>
            <person name="Pagani I."/>
            <person name="Turner P."/>
            <person name="Copley S."/>
            <person name="Woyke T."/>
        </authorList>
    </citation>
    <scope>NUCLEOTIDE SEQUENCE [LARGE SCALE GENOMIC DNA]</scope>
    <source>
        <strain evidence="2 3">L-1</strain>
    </source>
</reference>
<dbReference type="AlphaFoldDB" id="F6F214"/>
<dbReference type="RefSeq" id="WP_013849803.1">
    <property type="nucleotide sequence ID" value="NC_015594.1"/>
</dbReference>